<evidence type="ECO:0000256" key="4">
    <source>
        <dbReference type="ARBA" id="ARBA00023136"/>
    </source>
</evidence>
<dbReference type="PROSITE" id="PS50086">
    <property type="entry name" value="TBC_RABGAP"/>
    <property type="match status" value="1"/>
</dbReference>
<dbReference type="AlphaFoldDB" id="A0A7S2TLT9"/>
<feature type="domain" description="TLDc" evidence="9">
    <location>
        <begin position="158"/>
        <end position="560"/>
    </location>
</feature>
<accession>A0A7S2TLT9</accession>
<evidence type="ECO:0000259" key="9">
    <source>
        <dbReference type="PROSITE" id="PS51886"/>
    </source>
</evidence>
<evidence type="ECO:0000256" key="2">
    <source>
        <dbReference type="ARBA" id="ARBA00004184"/>
    </source>
</evidence>
<keyword evidence="4" id="KW-0472">Membrane</keyword>
<dbReference type="PANTHER" id="PTHR23354">
    <property type="entry name" value="NUCLEOLAR PROTEIN 7/ESTROGEN RECEPTOR COACTIVATOR-RELATED"/>
    <property type="match status" value="1"/>
</dbReference>
<evidence type="ECO:0000256" key="6">
    <source>
        <dbReference type="ARBA" id="ARBA00034103"/>
    </source>
</evidence>
<evidence type="ECO:0000256" key="1">
    <source>
        <dbReference type="ARBA" id="ARBA00004156"/>
    </source>
</evidence>
<evidence type="ECO:0000313" key="10">
    <source>
        <dbReference type="EMBL" id="CAD9755958.1"/>
    </source>
</evidence>
<feature type="region of interest" description="Disordered" evidence="7">
    <location>
        <begin position="457"/>
        <end position="485"/>
    </location>
</feature>
<dbReference type="PROSITE" id="PS51886">
    <property type="entry name" value="TLDC"/>
    <property type="match status" value="1"/>
</dbReference>
<protein>
    <recommendedName>
        <fullName evidence="11">TLDc domain-containing protein</fullName>
    </recommendedName>
</protein>
<proteinExistence type="predicted"/>
<organism evidence="10">
    <name type="scientific">Lotharella oceanica</name>
    <dbReference type="NCBI Taxonomy" id="641309"/>
    <lineage>
        <taxon>Eukaryota</taxon>
        <taxon>Sar</taxon>
        <taxon>Rhizaria</taxon>
        <taxon>Cercozoa</taxon>
        <taxon>Chlorarachniophyceae</taxon>
        <taxon>Lotharella</taxon>
    </lineage>
</organism>
<reference evidence="10" key="1">
    <citation type="submission" date="2021-01" db="EMBL/GenBank/DDBJ databases">
        <authorList>
            <person name="Corre E."/>
            <person name="Pelletier E."/>
            <person name="Niang G."/>
            <person name="Scheremetjew M."/>
            <person name="Finn R."/>
            <person name="Kale V."/>
            <person name="Holt S."/>
            <person name="Cochrane G."/>
            <person name="Meng A."/>
            <person name="Brown T."/>
            <person name="Cohen L."/>
        </authorList>
    </citation>
    <scope>NUCLEOTIDE SEQUENCE</scope>
    <source>
        <strain evidence="10">CCMP622</strain>
    </source>
</reference>
<evidence type="ECO:0000259" key="8">
    <source>
        <dbReference type="PROSITE" id="PS50086"/>
    </source>
</evidence>
<name>A0A7S2TLT9_9EUKA</name>
<dbReference type="PANTHER" id="PTHR23354:SF122">
    <property type="entry name" value="GTPASE-ACTIVATING PROTEIN SKYWALKER"/>
    <property type="match status" value="1"/>
</dbReference>
<gene>
    <name evidence="10" type="ORF">LSP00402_LOCUS5964</name>
</gene>
<dbReference type="InterPro" id="IPR035969">
    <property type="entry name" value="Rab-GAP_TBC_sf"/>
</dbReference>
<dbReference type="GO" id="GO:0012505">
    <property type="term" value="C:endomembrane system"/>
    <property type="evidence" value="ECO:0007669"/>
    <property type="project" value="UniProtKB-SubCell"/>
</dbReference>
<keyword evidence="3" id="KW-0770">Synapse</keyword>
<feature type="compositionally biased region" description="Basic and acidic residues" evidence="7">
    <location>
        <begin position="361"/>
        <end position="378"/>
    </location>
</feature>
<dbReference type="SUPFAM" id="SSF47923">
    <property type="entry name" value="Ypt/Rab-GAP domain of gyp1p"/>
    <property type="match status" value="1"/>
</dbReference>
<sequence length="561" mass="63929">MSGERFMCHVESFLLLLQLRMRTLHKHIERLQIPMEEEVEVWFARLFVSFVPYDLVLRITDCFLSEGAKMLFRVGLAILKKHEKELLQCHSKVQFIHRLAKRMRMHTPVDELLTDAFNIRAFSRRMLSKLHATHEIREIPFAKVPVFYMPQFTAKDSKLLNVTQLRKLWKHLPALMRIQDPVLLFTTDTHGYSLDILLDRTGHQSAFIVIKTQAKSVFGVFLHWRENLAKHEIGEESFVFTLEPKISCYHYYYSDPKRWGDTKGNAIPEKHPRLGKAGSEPEDNKIESVPEMIRTQSHQPTKSSATLSSSRQIDSPIADDNPLQQGRRRRLRRSSEKGSDRVSRERVGTSSAPSSPVRKVKAPEIRRQTSEEMRKAMEVKTTQPKDLGSWRRRREEENKGRVSNENPRIGAEGAATLEGTPSSGQGALYNLSLAASNGSQPSSRRPMAAPTQNLKVQVNRSGGQSSSDQSDNEAPTQASRRRGNQLRMMDAMSGQEINLWCRRTPQWFGIGSGDRVALGIDSHLLHGVTESTTAFYNPPLNGQKYHGDFKCVAIEVWGLTH</sequence>
<comment type="subcellular location">
    <subcellularLocation>
        <location evidence="1">Cytoplasmic vesicle membrane</location>
    </subcellularLocation>
    <subcellularLocation>
        <location evidence="2">Endomembrane system</location>
        <topology evidence="2">Peripheral membrane protein</topology>
    </subcellularLocation>
    <subcellularLocation>
        <location evidence="6">Synapse</location>
    </subcellularLocation>
</comment>
<feature type="region of interest" description="Disordered" evidence="7">
    <location>
        <begin position="263"/>
        <end position="424"/>
    </location>
</feature>
<dbReference type="Pfam" id="PF07534">
    <property type="entry name" value="TLD"/>
    <property type="match status" value="2"/>
</dbReference>
<dbReference type="Gene3D" id="1.10.472.80">
    <property type="entry name" value="Ypt/Rab-GAP domain of gyp1p, domain 3"/>
    <property type="match status" value="1"/>
</dbReference>
<feature type="compositionally biased region" description="Polar residues" evidence="7">
    <location>
        <begin position="294"/>
        <end position="313"/>
    </location>
</feature>
<dbReference type="InterPro" id="IPR000195">
    <property type="entry name" value="Rab-GAP-TBC_dom"/>
</dbReference>
<dbReference type="InterPro" id="IPR006571">
    <property type="entry name" value="TLDc_dom"/>
</dbReference>
<dbReference type="EMBL" id="HBHP01009658">
    <property type="protein sequence ID" value="CAD9755958.1"/>
    <property type="molecule type" value="Transcribed_RNA"/>
</dbReference>
<evidence type="ECO:0000256" key="7">
    <source>
        <dbReference type="SAM" id="MobiDB-lite"/>
    </source>
</evidence>
<keyword evidence="5" id="KW-0968">Cytoplasmic vesicle</keyword>
<feature type="compositionally biased region" description="Basic and acidic residues" evidence="7">
    <location>
        <begin position="333"/>
        <end position="347"/>
    </location>
</feature>
<dbReference type="GO" id="GO:0030659">
    <property type="term" value="C:cytoplasmic vesicle membrane"/>
    <property type="evidence" value="ECO:0007669"/>
    <property type="project" value="UniProtKB-SubCell"/>
</dbReference>
<feature type="domain" description="Rab-GAP TBC" evidence="8">
    <location>
        <begin position="1"/>
        <end position="67"/>
    </location>
</feature>
<dbReference type="SMART" id="SM00584">
    <property type="entry name" value="TLDc"/>
    <property type="match status" value="1"/>
</dbReference>
<evidence type="ECO:0008006" key="11">
    <source>
        <dbReference type="Google" id="ProtNLM"/>
    </source>
</evidence>
<evidence type="ECO:0000256" key="5">
    <source>
        <dbReference type="ARBA" id="ARBA00023329"/>
    </source>
</evidence>
<evidence type="ECO:0000256" key="3">
    <source>
        <dbReference type="ARBA" id="ARBA00023018"/>
    </source>
</evidence>
<dbReference type="Pfam" id="PF00566">
    <property type="entry name" value="RabGAP-TBC"/>
    <property type="match status" value="1"/>
</dbReference>
<feature type="compositionally biased region" description="Basic and acidic residues" evidence="7">
    <location>
        <begin position="393"/>
        <end position="402"/>
    </location>
</feature>